<dbReference type="EMBL" id="MU004570">
    <property type="protein sequence ID" value="KAF2647935.1"/>
    <property type="molecule type" value="Genomic_DNA"/>
</dbReference>
<name>A0A6A6SJ94_9PLEO</name>
<keyword evidence="3" id="KW-1185">Reference proteome</keyword>
<sequence length="212" mass="23178">MYAWAAIICNVLSRPRRQQARLKKPAACSQRASLLPTVSHTPPSEVSSETPDSTFSSPKKIAKTFKCLCLQSWKEDQAVNLGALTNAHTSGSALAHAMKIKVAWLDIFLGAISWNITDLRHLVGEVVSITKSEDTTSSSVKLMVVDMYDTTERATVTTVKTLGRAIMATYIASSELPYSRAAVRMHPCTGTLSNLLALQLDHLDAQHRTVHT</sequence>
<dbReference type="Proteomes" id="UP000799324">
    <property type="component" value="Unassembled WGS sequence"/>
</dbReference>
<dbReference type="AlphaFoldDB" id="A0A6A6SJ94"/>
<gene>
    <name evidence="2" type="ORF">K491DRAFT_723003</name>
</gene>
<evidence type="ECO:0000313" key="2">
    <source>
        <dbReference type="EMBL" id="KAF2647935.1"/>
    </source>
</evidence>
<organism evidence="2 3">
    <name type="scientific">Lophiostoma macrostomum CBS 122681</name>
    <dbReference type="NCBI Taxonomy" id="1314788"/>
    <lineage>
        <taxon>Eukaryota</taxon>
        <taxon>Fungi</taxon>
        <taxon>Dikarya</taxon>
        <taxon>Ascomycota</taxon>
        <taxon>Pezizomycotina</taxon>
        <taxon>Dothideomycetes</taxon>
        <taxon>Pleosporomycetidae</taxon>
        <taxon>Pleosporales</taxon>
        <taxon>Lophiostomataceae</taxon>
        <taxon>Lophiostoma</taxon>
    </lineage>
</organism>
<protein>
    <submittedName>
        <fullName evidence="2">Uncharacterized protein</fullName>
    </submittedName>
</protein>
<accession>A0A6A6SJ94</accession>
<evidence type="ECO:0000313" key="3">
    <source>
        <dbReference type="Proteomes" id="UP000799324"/>
    </source>
</evidence>
<evidence type="ECO:0000256" key="1">
    <source>
        <dbReference type="SAM" id="MobiDB-lite"/>
    </source>
</evidence>
<proteinExistence type="predicted"/>
<reference evidence="2" key="1">
    <citation type="journal article" date="2020" name="Stud. Mycol.">
        <title>101 Dothideomycetes genomes: a test case for predicting lifestyles and emergence of pathogens.</title>
        <authorList>
            <person name="Haridas S."/>
            <person name="Albert R."/>
            <person name="Binder M."/>
            <person name="Bloem J."/>
            <person name="Labutti K."/>
            <person name="Salamov A."/>
            <person name="Andreopoulos B."/>
            <person name="Baker S."/>
            <person name="Barry K."/>
            <person name="Bills G."/>
            <person name="Bluhm B."/>
            <person name="Cannon C."/>
            <person name="Castanera R."/>
            <person name="Culley D."/>
            <person name="Daum C."/>
            <person name="Ezra D."/>
            <person name="Gonzalez J."/>
            <person name="Henrissat B."/>
            <person name="Kuo A."/>
            <person name="Liang C."/>
            <person name="Lipzen A."/>
            <person name="Lutzoni F."/>
            <person name="Magnuson J."/>
            <person name="Mondo S."/>
            <person name="Nolan M."/>
            <person name="Ohm R."/>
            <person name="Pangilinan J."/>
            <person name="Park H.-J."/>
            <person name="Ramirez L."/>
            <person name="Alfaro M."/>
            <person name="Sun H."/>
            <person name="Tritt A."/>
            <person name="Yoshinaga Y."/>
            <person name="Zwiers L.-H."/>
            <person name="Turgeon B."/>
            <person name="Goodwin S."/>
            <person name="Spatafora J."/>
            <person name="Crous P."/>
            <person name="Grigoriev I."/>
        </authorList>
    </citation>
    <scope>NUCLEOTIDE SEQUENCE</scope>
    <source>
        <strain evidence="2">CBS 122681</strain>
    </source>
</reference>
<feature type="region of interest" description="Disordered" evidence="1">
    <location>
        <begin position="36"/>
        <end position="55"/>
    </location>
</feature>